<organism evidence="1 2">
    <name type="scientific">Scophthalmus maximus</name>
    <name type="common">Turbot</name>
    <name type="synonym">Psetta maxima</name>
    <dbReference type="NCBI Taxonomy" id="52904"/>
    <lineage>
        <taxon>Eukaryota</taxon>
        <taxon>Metazoa</taxon>
        <taxon>Chordata</taxon>
        <taxon>Craniata</taxon>
        <taxon>Vertebrata</taxon>
        <taxon>Euteleostomi</taxon>
        <taxon>Actinopterygii</taxon>
        <taxon>Neopterygii</taxon>
        <taxon>Teleostei</taxon>
        <taxon>Neoteleostei</taxon>
        <taxon>Acanthomorphata</taxon>
        <taxon>Carangaria</taxon>
        <taxon>Pleuronectiformes</taxon>
        <taxon>Pleuronectoidei</taxon>
        <taxon>Scophthalmidae</taxon>
        <taxon>Scophthalmus</taxon>
    </lineage>
</organism>
<dbReference type="AlphaFoldDB" id="A0A6A4RVA1"/>
<dbReference type="Proteomes" id="UP000438429">
    <property type="component" value="Unassembled WGS sequence"/>
</dbReference>
<accession>A0A6A4RVA1</accession>
<comment type="caution">
    <text evidence="1">The sequence shown here is derived from an EMBL/GenBank/DDBJ whole genome shotgun (WGS) entry which is preliminary data.</text>
</comment>
<evidence type="ECO:0000313" key="2">
    <source>
        <dbReference type="Proteomes" id="UP000438429"/>
    </source>
</evidence>
<sequence>MSSGGMDGWIVVHGEKETWRREEEEEEGEECRAPEHSFCSVVFANCLGSRTSRRRCLRCLCENAGNKSSRIQRFP</sequence>
<gene>
    <name evidence="1" type="ORF">F2P81_023011</name>
</gene>
<protein>
    <submittedName>
        <fullName evidence="1">Uncharacterized protein</fullName>
    </submittedName>
</protein>
<dbReference type="EMBL" id="VEVO01000021">
    <property type="protein sequence ID" value="KAF0024209.1"/>
    <property type="molecule type" value="Genomic_DNA"/>
</dbReference>
<proteinExistence type="predicted"/>
<reference evidence="1 2" key="1">
    <citation type="submission" date="2019-06" db="EMBL/GenBank/DDBJ databases">
        <title>Draft genomes of female and male turbot (Scophthalmus maximus).</title>
        <authorList>
            <person name="Xu H."/>
            <person name="Xu X.-W."/>
            <person name="Shao C."/>
            <person name="Chen S."/>
        </authorList>
    </citation>
    <scope>NUCLEOTIDE SEQUENCE [LARGE SCALE GENOMIC DNA]</scope>
    <source>
        <strain evidence="1">Ysfricsl-2016a</strain>
        <tissue evidence="1">Blood</tissue>
    </source>
</reference>
<evidence type="ECO:0000313" key="1">
    <source>
        <dbReference type="EMBL" id="KAF0024209.1"/>
    </source>
</evidence>
<name>A0A6A4RVA1_SCOMX</name>